<dbReference type="EMBL" id="VDCV01000006">
    <property type="protein sequence ID" value="KAB5552489.1"/>
    <property type="molecule type" value="Genomic_DNA"/>
</dbReference>
<evidence type="ECO:0000256" key="1">
    <source>
        <dbReference type="SAM" id="MobiDB-lite"/>
    </source>
</evidence>
<proteinExistence type="predicted"/>
<dbReference type="Pfam" id="PF07911">
    <property type="entry name" value="DUF1677"/>
    <property type="match status" value="1"/>
</dbReference>
<dbReference type="InterPro" id="IPR012876">
    <property type="entry name" value="DUF1677_pln"/>
</dbReference>
<dbReference type="Proteomes" id="UP000326939">
    <property type="component" value="Chromosome 6"/>
</dbReference>
<keyword evidence="3" id="KW-1185">Reference proteome</keyword>
<reference evidence="3" key="1">
    <citation type="journal article" date="2019" name="Gigascience">
        <title>De novo genome assembly of the endangered Acer yangbiense, a plant species with extremely small populations endemic to Yunnan Province, China.</title>
        <authorList>
            <person name="Yang J."/>
            <person name="Wariss H.M."/>
            <person name="Tao L."/>
            <person name="Zhang R."/>
            <person name="Yun Q."/>
            <person name="Hollingsworth P."/>
            <person name="Dao Z."/>
            <person name="Luo G."/>
            <person name="Guo H."/>
            <person name="Ma Y."/>
            <person name="Sun W."/>
        </authorList>
    </citation>
    <scope>NUCLEOTIDE SEQUENCE [LARGE SCALE GENOMIC DNA]</scope>
    <source>
        <strain evidence="3">cv. br00</strain>
    </source>
</reference>
<dbReference type="PANTHER" id="PTHR33108">
    <property type="entry name" value="OS01G0745000 PROTEIN"/>
    <property type="match status" value="1"/>
</dbReference>
<feature type="region of interest" description="Disordered" evidence="1">
    <location>
        <begin position="1"/>
        <end position="20"/>
    </location>
</feature>
<sequence length="151" mass="16607">MAVAGSDAQSPPPAKSGPQLEVESVKCHSCGFTEDCTPEQISRVRERYQGCWICGLCEEAVEDEVLRSDRLISTAEALNRHITFCRDFRSSSSDPPNQTEHPIFVMSRILRRSLDSPRALRSNSSSALPDVDKIDGSSLVRSGSCFSTLSR</sequence>
<accession>A0A5N5MBU5</accession>
<comment type="caution">
    <text evidence="2">The sequence shown here is derived from an EMBL/GenBank/DDBJ whole genome shotgun (WGS) entry which is preliminary data.</text>
</comment>
<gene>
    <name evidence="2" type="ORF">DKX38_009800</name>
</gene>
<name>A0A5N5MBU5_9ROSI</name>
<protein>
    <recommendedName>
        <fullName evidence="4">DUF1677 domain-containing protein</fullName>
    </recommendedName>
</protein>
<dbReference type="AlphaFoldDB" id="A0A5N5MBU5"/>
<evidence type="ECO:0000313" key="2">
    <source>
        <dbReference type="EMBL" id="KAB5552489.1"/>
    </source>
</evidence>
<evidence type="ECO:0008006" key="4">
    <source>
        <dbReference type="Google" id="ProtNLM"/>
    </source>
</evidence>
<organism evidence="2 3">
    <name type="scientific">Salix brachista</name>
    <dbReference type="NCBI Taxonomy" id="2182728"/>
    <lineage>
        <taxon>Eukaryota</taxon>
        <taxon>Viridiplantae</taxon>
        <taxon>Streptophyta</taxon>
        <taxon>Embryophyta</taxon>
        <taxon>Tracheophyta</taxon>
        <taxon>Spermatophyta</taxon>
        <taxon>Magnoliopsida</taxon>
        <taxon>eudicotyledons</taxon>
        <taxon>Gunneridae</taxon>
        <taxon>Pentapetalae</taxon>
        <taxon>rosids</taxon>
        <taxon>fabids</taxon>
        <taxon>Malpighiales</taxon>
        <taxon>Salicaceae</taxon>
        <taxon>Saliceae</taxon>
        <taxon>Salix</taxon>
    </lineage>
</organism>
<evidence type="ECO:0000313" key="3">
    <source>
        <dbReference type="Proteomes" id="UP000326939"/>
    </source>
</evidence>
<dbReference type="PANTHER" id="PTHR33108:SF3">
    <property type="entry name" value="DUF1677 FAMILY PROTEIN"/>
    <property type="match status" value="1"/>
</dbReference>